<gene>
    <name evidence="6" type="ORF">A9Y76_13225</name>
</gene>
<dbReference type="OrthoDB" id="8874570at2"/>
<accession>A0A191ZZ65</accession>
<dbReference type="GO" id="GO:0005829">
    <property type="term" value="C:cytosol"/>
    <property type="evidence" value="ECO:0007669"/>
    <property type="project" value="TreeGrafter"/>
</dbReference>
<dbReference type="SMART" id="SM00342">
    <property type="entry name" value="HTH_ARAC"/>
    <property type="match status" value="1"/>
</dbReference>
<keyword evidence="7" id="KW-1185">Reference proteome</keyword>
<dbReference type="PROSITE" id="PS50110">
    <property type="entry name" value="RESPONSE_REGULATORY"/>
    <property type="match status" value="1"/>
</dbReference>
<dbReference type="InterPro" id="IPR018062">
    <property type="entry name" value="HTH_AraC-typ_CS"/>
</dbReference>
<dbReference type="CDD" id="cd19920">
    <property type="entry name" value="REC_PA4781-like"/>
    <property type="match status" value="1"/>
</dbReference>
<keyword evidence="1" id="KW-0597">Phosphoprotein</keyword>
<dbReference type="SMART" id="SM00448">
    <property type="entry name" value="REC"/>
    <property type="match status" value="1"/>
</dbReference>
<evidence type="ECO:0000256" key="4">
    <source>
        <dbReference type="ARBA" id="ARBA00023125"/>
    </source>
</evidence>
<dbReference type="Pfam" id="PF12833">
    <property type="entry name" value="HTH_18"/>
    <property type="match status" value="1"/>
</dbReference>
<dbReference type="Gene3D" id="1.10.10.60">
    <property type="entry name" value="Homeodomain-like"/>
    <property type="match status" value="2"/>
</dbReference>
<keyword evidence="4 6" id="KW-0238">DNA-binding</keyword>
<dbReference type="Pfam" id="PF00072">
    <property type="entry name" value="Response_reg"/>
    <property type="match status" value="1"/>
</dbReference>
<dbReference type="Gene3D" id="3.40.50.2300">
    <property type="match status" value="1"/>
</dbReference>
<dbReference type="RefSeq" id="WP_064804714.1">
    <property type="nucleotide sequence ID" value="NZ_CP016022.1"/>
</dbReference>
<dbReference type="Proteomes" id="UP000078572">
    <property type="component" value="Chromosome 1"/>
</dbReference>
<dbReference type="SUPFAM" id="SSF52172">
    <property type="entry name" value="CheY-like"/>
    <property type="match status" value="1"/>
</dbReference>
<keyword evidence="3" id="KW-0805">Transcription regulation</keyword>
<dbReference type="PROSITE" id="PS00041">
    <property type="entry name" value="HTH_ARAC_FAMILY_1"/>
    <property type="match status" value="1"/>
</dbReference>
<name>A0A191ZZ65_9RALS</name>
<dbReference type="InterPro" id="IPR011006">
    <property type="entry name" value="CheY-like_superfamily"/>
</dbReference>
<dbReference type="InterPro" id="IPR009057">
    <property type="entry name" value="Homeodomain-like_sf"/>
</dbReference>
<evidence type="ECO:0000256" key="3">
    <source>
        <dbReference type="ARBA" id="ARBA00023015"/>
    </source>
</evidence>
<dbReference type="InterPro" id="IPR001789">
    <property type="entry name" value="Sig_transdc_resp-reg_receiver"/>
</dbReference>
<dbReference type="PANTHER" id="PTHR48111:SF1">
    <property type="entry name" value="TWO-COMPONENT RESPONSE REGULATOR ORR33"/>
    <property type="match status" value="1"/>
</dbReference>
<evidence type="ECO:0000313" key="7">
    <source>
        <dbReference type="Proteomes" id="UP000078572"/>
    </source>
</evidence>
<dbReference type="InterPro" id="IPR039420">
    <property type="entry name" value="WalR-like"/>
</dbReference>
<dbReference type="AlphaFoldDB" id="A0A191ZZ65"/>
<keyword evidence="5" id="KW-0804">Transcription</keyword>
<evidence type="ECO:0000313" key="6">
    <source>
        <dbReference type="EMBL" id="ANJ73373.1"/>
    </source>
</evidence>
<dbReference type="GO" id="GO:0032993">
    <property type="term" value="C:protein-DNA complex"/>
    <property type="evidence" value="ECO:0007669"/>
    <property type="project" value="TreeGrafter"/>
</dbReference>
<dbReference type="SUPFAM" id="SSF46689">
    <property type="entry name" value="Homeodomain-like"/>
    <property type="match status" value="2"/>
</dbReference>
<dbReference type="EMBL" id="CP016022">
    <property type="protein sequence ID" value="ANJ73373.1"/>
    <property type="molecule type" value="Genomic_DNA"/>
</dbReference>
<dbReference type="GO" id="GO:0000976">
    <property type="term" value="F:transcription cis-regulatory region binding"/>
    <property type="evidence" value="ECO:0007669"/>
    <property type="project" value="TreeGrafter"/>
</dbReference>
<dbReference type="STRING" id="190721.ACS15_2767"/>
<keyword evidence="2" id="KW-0902">Two-component regulatory system</keyword>
<organism evidence="6 7">
    <name type="scientific">Ralstonia insidiosa</name>
    <dbReference type="NCBI Taxonomy" id="190721"/>
    <lineage>
        <taxon>Bacteria</taxon>
        <taxon>Pseudomonadati</taxon>
        <taxon>Pseudomonadota</taxon>
        <taxon>Betaproteobacteria</taxon>
        <taxon>Burkholderiales</taxon>
        <taxon>Burkholderiaceae</taxon>
        <taxon>Ralstonia</taxon>
    </lineage>
</organism>
<reference evidence="7" key="1">
    <citation type="submission" date="2016-06" db="EMBL/GenBank/DDBJ databases">
        <authorList>
            <person name="Xu Y."/>
            <person name="Nagy A."/>
            <person name="Yan X."/>
            <person name="Kim S.W."/>
            <person name="Haley B."/>
            <person name="Liu N.T."/>
            <person name="Nou X."/>
        </authorList>
    </citation>
    <scope>NUCLEOTIDE SEQUENCE [LARGE SCALE GENOMIC DNA]</scope>
    <source>
        <strain evidence="7">ATCC 49129</strain>
    </source>
</reference>
<proteinExistence type="predicted"/>
<evidence type="ECO:0000256" key="2">
    <source>
        <dbReference type="ARBA" id="ARBA00023012"/>
    </source>
</evidence>
<dbReference type="PRINTS" id="PR00032">
    <property type="entry name" value="HTHARAC"/>
</dbReference>
<sequence>MTEGTTVSLSSDPLRGQRILVVDDVDETRMLLVDFLQRRGCRVYIARDGQDGVQKAQSVVPDLILMDIRMPVCDGITACRLLKANPATRSIPLIFLTSAALPQERVAGLAAGAVDYVTKPFDFEEVRLRLCIHLKPLAAPGNAPVEDGVNAASSTLDVILYRATRKLLLEQLAQTPSLVELAAAVGTNARRLNAAFKQCVGVTVFDFLREARMKEARRMLSETALDVQMISRELGYNSAANFSTAFRDRFGLSPSQFRQDAGGHA</sequence>
<dbReference type="PROSITE" id="PS01124">
    <property type="entry name" value="HTH_ARAC_FAMILY_2"/>
    <property type="match status" value="1"/>
</dbReference>
<dbReference type="GO" id="GO:0003700">
    <property type="term" value="F:DNA-binding transcription factor activity"/>
    <property type="evidence" value="ECO:0007669"/>
    <property type="project" value="InterPro"/>
</dbReference>
<dbReference type="PANTHER" id="PTHR48111">
    <property type="entry name" value="REGULATOR OF RPOS"/>
    <property type="match status" value="1"/>
</dbReference>
<dbReference type="InterPro" id="IPR020449">
    <property type="entry name" value="Tscrpt_reg_AraC-type_HTH"/>
</dbReference>
<evidence type="ECO:0000256" key="1">
    <source>
        <dbReference type="ARBA" id="ARBA00022553"/>
    </source>
</evidence>
<protein>
    <submittedName>
        <fullName evidence="6">DNA-binding response regulator</fullName>
    </submittedName>
</protein>
<dbReference type="GO" id="GO:0000156">
    <property type="term" value="F:phosphorelay response regulator activity"/>
    <property type="evidence" value="ECO:0007669"/>
    <property type="project" value="TreeGrafter"/>
</dbReference>
<dbReference type="InterPro" id="IPR018060">
    <property type="entry name" value="HTH_AraC"/>
</dbReference>
<dbReference type="GeneID" id="61526976"/>
<evidence type="ECO:0000256" key="5">
    <source>
        <dbReference type="ARBA" id="ARBA00023163"/>
    </source>
</evidence>